<dbReference type="OrthoDB" id="2665953at2759"/>
<sequence>MQLTIPATCIIPLTPAGLGNWDMPTGLGEDWDMVPVFAPFAPFSEDAVMMRGQRNDEMNATLQEGFIELEHVINDLTHNMSIPSSQIISLWNKSHAHTVNNVNHWNAYANYFKNNLKQELSRLGDEAPEAPSTPSASVHCKCYNAFKKSFPNDWQDILKIYGETALFLSGPQTVSAQGQEFQQFMKKLSGLMDTGVAHFGFKAALVACGKVINQDSSLGMAHTTSGAADFWLSQCKADKDTIIGHLKVQVYNLASLAVVKEAFEDEVVEVQGNACVASKPPAECVDITKNGLKWIKDEISHQIDIHGGKLSSIKIFPWKTLPSELTRNSLVIKGYPDNVLLPSGVHSNANKGIANLTLKEISTIIVVLQAGTMYVAKVSKAKQSKLVTSEVPILVGTPPAGDSEHAAGHCLFVNGQSDCWGLPCQKPSMATTRIKVVQHPTGQKKVEKMEKKANKKVEKKVEKKAEKKVEKKVGKEVISLMSSDAQPGSEDLDEDLDENLGDAPNDDSNYEDNDSSKKQKVKSEGPSRASKKRVSPTVAPVEKTVQAKKTKGKAPIWPKAKGPAEKRALPEAAESSRDEQVPDVAGQGMYNSQNCLWDGPVDSSNDSGANKAAAETHSNNADATNILTTCPLSPSSPSPTHHGSADLVLDNICGESLMPVAKVCMATQEVQWCMWFAPGFACYPLLEYYHDPHMPHAPQALHAPQAPHGPQHQYRSGGYHNAPYHDNQDGYKGYIESYWHSPSHAYFGSGGRYEHGYGWEYPNEYPKDQEDGGQAP</sequence>
<feature type="compositionally biased region" description="Basic and acidic residues" evidence="1">
    <location>
        <begin position="562"/>
        <end position="580"/>
    </location>
</feature>
<proteinExistence type="predicted"/>
<evidence type="ECO:0000313" key="3">
    <source>
        <dbReference type="Proteomes" id="UP000807769"/>
    </source>
</evidence>
<reference evidence="2" key="1">
    <citation type="journal article" date="2020" name="New Phytol.">
        <title>Comparative genomics reveals dynamic genome evolution in host specialist ectomycorrhizal fungi.</title>
        <authorList>
            <person name="Lofgren L.A."/>
            <person name="Nguyen N.H."/>
            <person name="Vilgalys R."/>
            <person name="Ruytinx J."/>
            <person name="Liao H.L."/>
            <person name="Branco S."/>
            <person name="Kuo A."/>
            <person name="LaButti K."/>
            <person name="Lipzen A."/>
            <person name="Andreopoulos W."/>
            <person name="Pangilinan J."/>
            <person name="Riley R."/>
            <person name="Hundley H."/>
            <person name="Na H."/>
            <person name="Barry K."/>
            <person name="Grigoriev I.V."/>
            <person name="Stajich J.E."/>
            <person name="Kennedy P.G."/>
        </authorList>
    </citation>
    <scope>NUCLEOTIDE SEQUENCE</scope>
    <source>
        <strain evidence="2">MN1</strain>
    </source>
</reference>
<feature type="compositionally biased region" description="Basic and acidic residues" evidence="1">
    <location>
        <begin position="514"/>
        <end position="525"/>
    </location>
</feature>
<protein>
    <submittedName>
        <fullName evidence="2">Uncharacterized protein</fullName>
    </submittedName>
</protein>
<comment type="caution">
    <text evidence="2">The sequence shown here is derived from an EMBL/GenBank/DDBJ whole genome shotgun (WGS) entry which is preliminary data.</text>
</comment>
<evidence type="ECO:0000313" key="2">
    <source>
        <dbReference type="EMBL" id="KAG1817616.1"/>
    </source>
</evidence>
<feature type="region of interest" description="Disordered" evidence="1">
    <location>
        <begin position="699"/>
        <end position="722"/>
    </location>
</feature>
<dbReference type="Proteomes" id="UP000807769">
    <property type="component" value="Unassembled WGS sequence"/>
</dbReference>
<feature type="compositionally biased region" description="Low complexity" evidence="1">
    <location>
        <begin position="699"/>
        <end position="713"/>
    </location>
</feature>
<evidence type="ECO:0000256" key="1">
    <source>
        <dbReference type="SAM" id="MobiDB-lite"/>
    </source>
</evidence>
<accession>A0A9P7ECU5</accession>
<keyword evidence="3" id="KW-1185">Reference proteome</keyword>
<dbReference type="EMBL" id="JABBWG010000013">
    <property type="protein sequence ID" value="KAG1817616.1"/>
    <property type="molecule type" value="Genomic_DNA"/>
</dbReference>
<feature type="compositionally biased region" description="Basic and acidic residues" evidence="1">
    <location>
        <begin position="444"/>
        <end position="475"/>
    </location>
</feature>
<organism evidence="2 3">
    <name type="scientific">Suillus subaureus</name>
    <dbReference type="NCBI Taxonomy" id="48587"/>
    <lineage>
        <taxon>Eukaryota</taxon>
        <taxon>Fungi</taxon>
        <taxon>Dikarya</taxon>
        <taxon>Basidiomycota</taxon>
        <taxon>Agaricomycotina</taxon>
        <taxon>Agaricomycetes</taxon>
        <taxon>Agaricomycetidae</taxon>
        <taxon>Boletales</taxon>
        <taxon>Suillineae</taxon>
        <taxon>Suillaceae</taxon>
        <taxon>Suillus</taxon>
    </lineage>
</organism>
<gene>
    <name evidence="2" type="ORF">BJ212DRAFT_1500091</name>
</gene>
<feature type="compositionally biased region" description="Acidic residues" evidence="1">
    <location>
        <begin position="490"/>
        <end position="513"/>
    </location>
</feature>
<feature type="region of interest" description="Disordered" evidence="1">
    <location>
        <begin position="440"/>
        <end position="580"/>
    </location>
</feature>
<dbReference type="GeneID" id="64635593"/>
<dbReference type="RefSeq" id="XP_041193858.1">
    <property type="nucleotide sequence ID" value="XM_041341577.1"/>
</dbReference>
<dbReference type="AlphaFoldDB" id="A0A9P7ECU5"/>
<name>A0A9P7ECU5_9AGAM</name>
<feature type="region of interest" description="Disordered" evidence="1">
    <location>
        <begin position="600"/>
        <end position="620"/>
    </location>
</feature>